<evidence type="ECO:0000256" key="1">
    <source>
        <dbReference type="SAM" id="MobiDB-lite"/>
    </source>
</evidence>
<reference evidence="3" key="1">
    <citation type="submission" date="2016-10" db="EMBL/GenBank/DDBJ databases">
        <authorList>
            <person name="Varghese N."/>
            <person name="Submissions S."/>
        </authorList>
    </citation>
    <scope>NUCLEOTIDE SEQUENCE [LARGE SCALE GENOMIC DNA]</scope>
    <source>
        <strain evidence="3">IBRC-M 10043</strain>
    </source>
</reference>
<dbReference type="OrthoDB" id="230160at2157"/>
<protein>
    <submittedName>
        <fullName evidence="2">Uncharacterized protein</fullName>
    </submittedName>
</protein>
<evidence type="ECO:0000313" key="3">
    <source>
        <dbReference type="Proteomes" id="UP000198775"/>
    </source>
</evidence>
<keyword evidence="3" id="KW-1185">Reference proteome</keyword>
<accession>A0A1H8CQU4</accession>
<name>A0A1H8CQU4_9EURY</name>
<dbReference type="Proteomes" id="UP000198775">
    <property type="component" value="Unassembled WGS sequence"/>
</dbReference>
<dbReference type="RefSeq" id="WP_170845284.1">
    <property type="nucleotide sequence ID" value="NZ_FOCX01000001.1"/>
</dbReference>
<evidence type="ECO:0000313" key="2">
    <source>
        <dbReference type="EMBL" id="SEM96668.1"/>
    </source>
</evidence>
<gene>
    <name evidence="2" type="ORF">SAMN05216388_100137</name>
</gene>
<feature type="region of interest" description="Disordered" evidence="1">
    <location>
        <begin position="1"/>
        <end position="50"/>
    </location>
</feature>
<proteinExistence type="predicted"/>
<sequence length="50" mass="5152">MTRPRSNEIDPMVPELAAATDRTDGGSRVASDGGVARAAETDAPLVPDLT</sequence>
<dbReference type="EMBL" id="FOCX01000001">
    <property type="protein sequence ID" value="SEM96668.1"/>
    <property type="molecule type" value="Genomic_DNA"/>
</dbReference>
<organism evidence="2 3">
    <name type="scientific">Halorientalis persicus</name>
    <dbReference type="NCBI Taxonomy" id="1367881"/>
    <lineage>
        <taxon>Archaea</taxon>
        <taxon>Methanobacteriati</taxon>
        <taxon>Methanobacteriota</taxon>
        <taxon>Stenosarchaea group</taxon>
        <taxon>Halobacteria</taxon>
        <taxon>Halobacteriales</taxon>
        <taxon>Haloarculaceae</taxon>
        <taxon>Halorientalis</taxon>
    </lineage>
</organism>
<dbReference type="AlphaFoldDB" id="A0A1H8CQU4"/>